<evidence type="ECO:0000256" key="8">
    <source>
        <dbReference type="SAM" id="SignalP"/>
    </source>
</evidence>
<feature type="repeat" description="CSPG" evidence="5">
    <location>
        <begin position="442"/>
        <end position="541"/>
    </location>
</feature>
<dbReference type="InterPro" id="IPR013320">
    <property type="entry name" value="ConA-like_dom_sf"/>
</dbReference>
<feature type="region of interest" description="Disordered" evidence="6">
    <location>
        <begin position="2193"/>
        <end position="2235"/>
    </location>
</feature>
<comment type="caution">
    <text evidence="10">The sequence shown here is derived from an EMBL/GenBank/DDBJ whole genome shotgun (WGS) entry which is preliminary data.</text>
</comment>
<accession>A0AAN9Y917</accession>
<dbReference type="Gene3D" id="2.60.120.200">
    <property type="match status" value="2"/>
</dbReference>
<evidence type="ECO:0000256" key="7">
    <source>
        <dbReference type="SAM" id="Phobius"/>
    </source>
</evidence>
<keyword evidence="7" id="KW-1133">Transmembrane helix</keyword>
<feature type="signal peptide" evidence="8">
    <location>
        <begin position="1"/>
        <end position="23"/>
    </location>
</feature>
<feature type="repeat" description="CSPG" evidence="5">
    <location>
        <begin position="1394"/>
        <end position="1487"/>
    </location>
</feature>
<dbReference type="InterPro" id="IPR051561">
    <property type="entry name" value="FRAS1_ECM"/>
</dbReference>
<dbReference type="Pfam" id="PF02210">
    <property type="entry name" value="Laminin_G_2"/>
    <property type="match status" value="2"/>
</dbReference>
<feature type="repeat" description="CSPG" evidence="5">
    <location>
        <begin position="1151"/>
        <end position="1243"/>
    </location>
</feature>
<keyword evidence="7" id="KW-0812">Transmembrane</keyword>
<dbReference type="CDD" id="cd00110">
    <property type="entry name" value="LamG"/>
    <property type="match status" value="2"/>
</dbReference>
<evidence type="ECO:0000259" key="9">
    <source>
        <dbReference type="PROSITE" id="PS50025"/>
    </source>
</evidence>
<feature type="repeat" description="CSPG" evidence="5">
    <location>
        <begin position="1961"/>
        <end position="2049"/>
    </location>
</feature>
<feature type="transmembrane region" description="Helical" evidence="7">
    <location>
        <begin position="2253"/>
        <end position="2274"/>
    </location>
</feature>
<feature type="repeat" description="CSPG" evidence="5">
    <location>
        <begin position="1854"/>
        <end position="1944"/>
    </location>
</feature>
<evidence type="ECO:0000256" key="1">
    <source>
        <dbReference type="ARBA" id="ARBA00022729"/>
    </source>
</evidence>
<evidence type="ECO:0000313" key="11">
    <source>
        <dbReference type="Proteomes" id="UP001367676"/>
    </source>
</evidence>
<feature type="repeat" description="CSPG" evidence="5">
    <location>
        <begin position="1617"/>
        <end position="1712"/>
    </location>
</feature>
<protein>
    <recommendedName>
        <fullName evidence="9">Laminin G domain-containing protein</fullName>
    </recommendedName>
</protein>
<feature type="repeat" description="CSPG" evidence="5">
    <location>
        <begin position="1509"/>
        <end position="1600"/>
    </location>
</feature>
<comment type="caution">
    <text evidence="4">Lacks conserved residue(s) required for the propagation of feature annotation.</text>
</comment>
<keyword evidence="11" id="KW-1185">Reference proteome</keyword>
<reference evidence="10 11" key="1">
    <citation type="submission" date="2024-03" db="EMBL/GenBank/DDBJ databases">
        <title>Adaptation during the transition from Ophiocordyceps entomopathogen to insect associate is accompanied by gene loss and intensified selection.</title>
        <authorList>
            <person name="Ward C.M."/>
            <person name="Onetto C.A."/>
            <person name="Borneman A.R."/>
        </authorList>
    </citation>
    <scope>NUCLEOTIDE SEQUENCE [LARGE SCALE GENOMIC DNA]</scope>
    <source>
        <strain evidence="10">AWRI1</strain>
        <tissue evidence="10">Single Adult Female</tissue>
    </source>
</reference>
<dbReference type="PANTHER" id="PTHR45739:SF12">
    <property type="entry name" value="CHONDROITIN SULFATE PROTEOGLYCAN 4-LIKE ISOFORM X2"/>
    <property type="match status" value="1"/>
</dbReference>
<dbReference type="InterPro" id="IPR001791">
    <property type="entry name" value="Laminin_G"/>
</dbReference>
<feature type="compositionally biased region" description="Low complexity" evidence="6">
    <location>
        <begin position="2210"/>
        <end position="2232"/>
    </location>
</feature>
<dbReference type="Pfam" id="PF16184">
    <property type="entry name" value="Cadherin_3"/>
    <property type="match status" value="11"/>
</dbReference>
<organism evidence="10 11">
    <name type="scientific">Parthenolecanium corni</name>
    <dbReference type="NCBI Taxonomy" id="536013"/>
    <lineage>
        <taxon>Eukaryota</taxon>
        <taxon>Metazoa</taxon>
        <taxon>Ecdysozoa</taxon>
        <taxon>Arthropoda</taxon>
        <taxon>Hexapoda</taxon>
        <taxon>Insecta</taxon>
        <taxon>Pterygota</taxon>
        <taxon>Neoptera</taxon>
        <taxon>Paraneoptera</taxon>
        <taxon>Hemiptera</taxon>
        <taxon>Sternorrhyncha</taxon>
        <taxon>Coccoidea</taxon>
        <taxon>Coccidae</taxon>
        <taxon>Parthenolecanium</taxon>
    </lineage>
</organism>
<dbReference type="PROSITE" id="PS51854">
    <property type="entry name" value="CSPG"/>
    <property type="match status" value="11"/>
</dbReference>
<dbReference type="PANTHER" id="PTHR45739">
    <property type="entry name" value="MATRIX PROTEIN, PUTATIVE-RELATED"/>
    <property type="match status" value="1"/>
</dbReference>
<keyword evidence="7" id="KW-0472">Membrane</keyword>
<evidence type="ECO:0000256" key="5">
    <source>
        <dbReference type="PROSITE-ProRule" id="PRU01201"/>
    </source>
</evidence>
<keyword evidence="1 8" id="KW-0732">Signal</keyword>
<evidence type="ECO:0000256" key="4">
    <source>
        <dbReference type="PROSITE-ProRule" id="PRU00122"/>
    </source>
</evidence>
<feature type="domain" description="Laminin G" evidence="9">
    <location>
        <begin position="201"/>
        <end position="390"/>
    </location>
</feature>
<dbReference type="EMBL" id="JBBCAQ010000010">
    <property type="protein sequence ID" value="KAK7601985.1"/>
    <property type="molecule type" value="Genomic_DNA"/>
</dbReference>
<dbReference type="SUPFAM" id="SSF49899">
    <property type="entry name" value="Concanavalin A-like lectins/glucanases"/>
    <property type="match status" value="2"/>
</dbReference>
<proteinExistence type="predicted"/>
<sequence length="2381" mass="266539">MELLAHVQLLCFILSISCGLCRAFETASFYGGSYITIPLQDAKSTTEIQLRFRTKQSDALLFLAAGKTDYCLIKLQSGKLKVHINLGAGEPDLPSPKGLRLDDLVWHHVSLNRKEGEINVTIDKIHTIRGKLPGKYFELNVYDGLFLGGSDDSSDLFLLVGHFEWLRGCLSAVFYNGVDVLKRARYRMLKSDAHGITWSCASEFDAAFSSDVSFVEEEAYMALPNPISRTGLRWQFELKTVIENSMLFYNSKLVQGGHTDFVGLEMRDRKLHLIMDMGSGMTEVYNEAVTNDGEWHLITIQINPTLLEIIVDGKLNTSARINSKAGNKYLDLSDVVFVGGLELNKRASALSVGMMSADKSFQGCLRNMEVDGRLLGFPNAKVTQGVLPNCLWSYPCSNGPCIPEAACSQLGVDSFQCTCDKPVCSNQSYSSKLSMKSSLPIALEILSLNPVQVMEGENVLITSDSINVILDYAKYGIRDSGVTFLIIQPPHHGVVTVGSSDVTANVDNNSFFTLMDLSDEKVHYIHDGSENYNDTMVLELKFTANVGYTLPAYLLGKNIFVLHIDVASVNDAPFLFIPSTKVLRLAEGTRKVITPELLNSTDPDNNNAELIYSVLNQPGSNINGYIAKFEAPNMPITVFSQEDIDLGRIVYVHDNNMTGEDRIALQVSDGILTSSVSYLRLSIFPLQLNLVNNTGITVAQKSYAIITQHNLAFKTNADDPFLSIKYEIVDFPKYGEIQSLIRIKSYEEVWQRVTSFTDQNILRDEIRYIHTTETSSSFDSFKFKVSAKNIILPTTFEFRATFVLLRLSVVANRTVELSDGQIALIRETNLKAATVPLSSNTSNIEYKLIRGPRVATLFLGDRPLKINNTWLQKDIADNKLYFNLHRRTYSLVEEKIVFSISAPQCTPFENLQLAFRYMPSEEQKNSVQVTVKTVQVPEGGQQPLLLEYLNVVKENVSSVIFQVLEGPSHGWLDMYDIDHTTIEKRNVSQFANTDLLKQKITYTHDDSESVADSIYFLAYDAHGENFQYVIELSFEILLKNDNPPYCVVNDGLNVVLGGDRILSEKNLLYADADIDAKPETISYTRRDVPYGSFTLSDPPYNQLFEFTQKDINNGRVMFRHHGPLSGSISMWVSDGNTFSEFAFEIRASPPYVKVTNNSKLLLRQGGEAPLTTLNLYSTTNINIASHLLKYRIIKRPETGQLTLRGKSSAVEFFTQDDIEKKLLIYRHTGDIKSVKDMFHFEVSVENVFVEDDFHIRMFPAVYWEPLVLVHNKTLFVDEASDVIITRDDLLVQQAHVPPSDITYFVVELPKYGYLEKEVNGRYMEVNFNYLFHPNGSDDSKDTAITLFDQATVDADKLHYIQVILNQTYDRVVLDATNGIVWLRNIVLNFEIVPEQLYLSGGELHVDEGDSVKLTPSLFYVYSPYYADKVTEFKVKRFPQHGWIQFVGSTSKSGNVSRWSANQLNNRQIQYVHDGSETNNDTMFIIAYAGEKESIAAKVTIYISPVNDEMPSIVNNTGAFVWRGGICYINSSYLAVTDRDTPNSNITFVIVSAQAGYLAYFTNINASIDKFTQSEIDSGKIIFVHSGEEADGEFDIVVNDGRHRMDPITFRVKMMLPTLHVWKNTNFQIFPMLRKAITPHHLLTWCSDTDKNIFYVVKTPPKFGVLSVVDADLTMPISNFSQADVNASRIWYHHSAHVADSTASNDSFVFDIFAGYAVPIFNEVFNIKIAVSSGGLDGMLDAETYEVGEGSQVKLFANTSNLVSFLSSENVGLRSPSLKATVLTPPQHGVLCVHENCHVSTFTNDQMNAGIVYKHDDSDSRYDNVTLTLFLEQDNITLCNLSIYIRVNPKNDQDFQLLQDSPNLSIVQNERFVIGPDQLRTIDADSYPEEIVYDVISGPNVGTLSVGGVKGAGKFTQADINAGRLVYEHSGPVQSTTFHFRVSDGHFDPRYKVFNIYVHAAVLSVVVSRPVLLMQGSNSTIISANIFNVQTNQKAGDVTYTVTAEPKYGYLVVSGSRNSTFNQTDLKMKRVVYVQSDLSVPGDAFELEASLAVIADSTRAKNLWINISVEPQLKIGHFNPVAGVRNCIDEDVLNAAALLQKSPEFVIIKKPKYGKLQKIIKRERKQSGKSSRESRTVKQVDIDKFTFEEVSSKVIYYVAKKLNYSAEDGFAFLLTAKGVQPANGELKFHVSPEVSRSPASWGSNYNNASRQKPNSQSKNQKPSQQSSNKVPPVDGYVGDGTDVEIASPNITNDYYLVISLLLGVLIVSLIFVILVRCRSKKQAEEDMKMNSALPPPLPLPRPPDDLLPASPYPKQRNNNMLQTTPQCKVIPLGTDSMTSSEHDFNLRYPYGAADEDWSSYDTNGYSGRPNNNPMLRKNQYWV</sequence>
<dbReference type="SMART" id="SM00282">
    <property type="entry name" value="LamG"/>
    <property type="match status" value="2"/>
</dbReference>
<feature type="repeat" description="CSPG" evidence="5">
    <location>
        <begin position="925"/>
        <end position="1019"/>
    </location>
</feature>
<dbReference type="GO" id="GO:0009653">
    <property type="term" value="P:anatomical structure morphogenesis"/>
    <property type="evidence" value="ECO:0007669"/>
    <property type="project" value="TreeGrafter"/>
</dbReference>
<dbReference type="Proteomes" id="UP001367676">
    <property type="component" value="Unassembled WGS sequence"/>
</dbReference>
<gene>
    <name evidence="10" type="ORF">V9T40_009426</name>
</gene>
<dbReference type="InterPro" id="IPR039005">
    <property type="entry name" value="CSPG_rpt"/>
</dbReference>
<feature type="chain" id="PRO_5042868185" description="Laminin G domain-containing protein" evidence="8">
    <location>
        <begin position="24"/>
        <end position="2381"/>
    </location>
</feature>
<evidence type="ECO:0000256" key="2">
    <source>
        <dbReference type="ARBA" id="ARBA00022737"/>
    </source>
</evidence>
<feature type="repeat" description="CSPG" evidence="5">
    <location>
        <begin position="1043"/>
        <end position="1135"/>
    </location>
</feature>
<dbReference type="PROSITE" id="PS50025">
    <property type="entry name" value="LAM_G_DOMAIN"/>
    <property type="match status" value="2"/>
</dbReference>
<name>A0AAN9Y917_9HEMI</name>
<evidence type="ECO:0000256" key="3">
    <source>
        <dbReference type="ARBA" id="ARBA00023180"/>
    </source>
</evidence>
<feature type="domain" description="Laminin G" evidence="9">
    <location>
        <begin position="26"/>
        <end position="200"/>
    </location>
</feature>
<feature type="compositionally biased region" description="Polar residues" evidence="6">
    <location>
        <begin position="2196"/>
        <end position="2209"/>
    </location>
</feature>
<keyword evidence="3" id="KW-0325">Glycoprotein</keyword>
<evidence type="ECO:0000256" key="6">
    <source>
        <dbReference type="SAM" id="MobiDB-lite"/>
    </source>
</evidence>
<keyword evidence="2" id="KW-0677">Repeat</keyword>
<feature type="repeat" description="CSPG" evidence="5">
    <location>
        <begin position="687"/>
        <end position="786"/>
    </location>
</feature>
<evidence type="ECO:0000313" key="10">
    <source>
        <dbReference type="EMBL" id="KAK7601985.1"/>
    </source>
</evidence>
<feature type="repeat" description="CSPG" evidence="5">
    <location>
        <begin position="574"/>
        <end position="668"/>
    </location>
</feature>